<organism evidence="2 3">
    <name type="scientific">Actinoplanes lutulentus</name>
    <dbReference type="NCBI Taxonomy" id="1287878"/>
    <lineage>
        <taxon>Bacteria</taxon>
        <taxon>Bacillati</taxon>
        <taxon>Actinomycetota</taxon>
        <taxon>Actinomycetes</taxon>
        <taxon>Micromonosporales</taxon>
        <taxon>Micromonosporaceae</taxon>
        <taxon>Actinoplanes</taxon>
    </lineage>
</organism>
<sequence length="47" mass="5355">MHDVAQINTTQPPDWTPTSEQRQQAIRNEAYPESGRATAITRSKRCI</sequence>
<evidence type="ECO:0000313" key="2">
    <source>
        <dbReference type="EMBL" id="RAK27768.1"/>
    </source>
</evidence>
<proteinExistence type="predicted"/>
<evidence type="ECO:0000313" key="3">
    <source>
        <dbReference type="Proteomes" id="UP000249341"/>
    </source>
</evidence>
<comment type="caution">
    <text evidence="2">The sequence shown here is derived from an EMBL/GenBank/DDBJ whole genome shotgun (WGS) entry which is preliminary data.</text>
</comment>
<gene>
    <name evidence="2" type="ORF">B0I29_122151</name>
</gene>
<accession>A0A327Z0G8</accession>
<feature type="region of interest" description="Disordered" evidence="1">
    <location>
        <begin position="1"/>
        <end position="47"/>
    </location>
</feature>
<evidence type="ECO:0000256" key="1">
    <source>
        <dbReference type="SAM" id="MobiDB-lite"/>
    </source>
</evidence>
<reference evidence="2 3" key="1">
    <citation type="submission" date="2018-06" db="EMBL/GenBank/DDBJ databases">
        <title>Genomic Encyclopedia of Type Strains, Phase III (KMG-III): the genomes of soil and plant-associated and newly described type strains.</title>
        <authorList>
            <person name="Whitman W."/>
        </authorList>
    </citation>
    <scope>NUCLEOTIDE SEQUENCE [LARGE SCALE GENOMIC DNA]</scope>
    <source>
        <strain evidence="2 3">CGMCC 4.7090</strain>
    </source>
</reference>
<name>A0A327Z0G8_9ACTN</name>
<dbReference type="EMBL" id="QLMJ01000022">
    <property type="protein sequence ID" value="RAK27768.1"/>
    <property type="molecule type" value="Genomic_DNA"/>
</dbReference>
<protein>
    <submittedName>
        <fullName evidence="2">Uncharacterized protein</fullName>
    </submittedName>
</protein>
<feature type="compositionally biased region" description="Polar residues" evidence="1">
    <location>
        <begin position="1"/>
        <end position="26"/>
    </location>
</feature>
<dbReference type="RefSeq" id="WP_181558170.1">
    <property type="nucleotide sequence ID" value="NZ_JACHWI010000008.1"/>
</dbReference>
<dbReference type="AlphaFoldDB" id="A0A327Z0G8"/>
<keyword evidence="3" id="KW-1185">Reference proteome</keyword>
<dbReference type="Proteomes" id="UP000249341">
    <property type="component" value="Unassembled WGS sequence"/>
</dbReference>